<feature type="compositionally biased region" description="Basic and acidic residues" evidence="1">
    <location>
        <begin position="155"/>
        <end position="173"/>
    </location>
</feature>
<feature type="compositionally biased region" description="Low complexity" evidence="1">
    <location>
        <begin position="365"/>
        <end position="398"/>
    </location>
</feature>
<dbReference type="AlphaFoldDB" id="A0A2T3ANQ6"/>
<evidence type="ECO:0000313" key="2">
    <source>
        <dbReference type="EMBL" id="PSS05251.1"/>
    </source>
</evidence>
<reference evidence="2 3" key="1">
    <citation type="journal article" date="2018" name="Mycol. Prog.">
        <title>Coniella lustricola, a new species from submerged detritus.</title>
        <authorList>
            <person name="Raudabaugh D.B."/>
            <person name="Iturriaga T."/>
            <person name="Carver A."/>
            <person name="Mondo S."/>
            <person name="Pangilinan J."/>
            <person name="Lipzen A."/>
            <person name="He G."/>
            <person name="Amirebrahimi M."/>
            <person name="Grigoriev I.V."/>
            <person name="Miller A.N."/>
        </authorList>
    </citation>
    <scope>NUCLEOTIDE SEQUENCE [LARGE SCALE GENOMIC DNA]</scope>
    <source>
        <strain evidence="2 3">B22-T-1</strain>
    </source>
</reference>
<dbReference type="OrthoDB" id="2590867at2759"/>
<dbReference type="Proteomes" id="UP000241462">
    <property type="component" value="Unassembled WGS sequence"/>
</dbReference>
<accession>A0A2T3ANQ6</accession>
<gene>
    <name evidence="2" type="ORF">BD289DRAFT_449113</name>
</gene>
<sequence length="447" mass="47349">MGLGTKIKEALHGDHHDTKTDSKYASNQTQMPGTFDNGDLPQRHSDGKPYTAPHGTLIDQEDTTGTGTGTALTRSDKHHNKRAQDINEQWEATSDNRDSFKAGHTRDSGVGIPDPANTSAREPARDSATQGHTAESAGYWGDLPPSHHNTTTSKDLPDRSAKHGRDNQYDNRFADQAVGGGVYNPEASTRIPERAGSRGAHADPTGLTNDPLSSGSRDKAFSHSGRNDNLQGLEGGHRGDDLRTSGRNDLTASGYRGDDLQSSGRNEDLHASSHNNHSGLKGAGAATGAAGAAGYAAHEFSHRDQRHNNSNNFNNNNAEGYNQGSLSGEPAPGMPRSSMLDPEPAHQGFSGPPRQHQAGEENFPSSGGYNSSSSPIDSHNNSNSNNFNKSNSPTSGSGSASGGPGSSARHFGPGHEASKVMHTCDHCGRDNDISKYFSKDVVYRLGQ</sequence>
<feature type="region of interest" description="Disordered" evidence="1">
    <location>
        <begin position="305"/>
        <end position="432"/>
    </location>
</feature>
<feature type="compositionally biased region" description="Basic and acidic residues" evidence="1">
    <location>
        <begin position="94"/>
        <end position="107"/>
    </location>
</feature>
<feature type="compositionally biased region" description="Polar residues" evidence="1">
    <location>
        <begin position="206"/>
        <end position="215"/>
    </location>
</feature>
<feature type="compositionally biased region" description="Low complexity" evidence="1">
    <location>
        <begin position="308"/>
        <end position="317"/>
    </location>
</feature>
<dbReference type="InParanoid" id="A0A2T3ANQ6"/>
<evidence type="ECO:0000313" key="3">
    <source>
        <dbReference type="Proteomes" id="UP000241462"/>
    </source>
</evidence>
<feature type="region of interest" description="Disordered" evidence="1">
    <location>
        <begin position="1"/>
        <end position="286"/>
    </location>
</feature>
<keyword evidence="3" id="KW-1185">Reference proteome</keyword>
<dbReference type="EMBL" id="KZ678372">
    <property type="protein sequence ID" value="PSS05251.1"/>
    <property type="molecule type" value="Genomic_DNA"/>
</dbReference>
<feature type="compositionally biased region" description="Basic and acidic residues" evidence="1">
    <location>
        <begin position="235"/>
        <end position="246"/>
    </location>
</feature>
<feature type="compositionally biased region" description="Basic and acidic residues" evidence="1">
    <location>
        <begin position="416"/>
        <end position="432"/>
    </location>
</feature>
<evidence type="ECO:0000256" key="1">
    <source>
        <dbReference type="SAM" id="MobiDB-lite"/>
    </source>
</evidence>
<proteinExistence type="predicted"/>
<feature type="compositionally biased region" description="Basic and acidic residues" evidence="1">
    <location>
        <begin position="1"/>
        <end position="22"/>
    </location>
</feature>
<name>A0A2T3ANQ6_9PEZI</name>
<protein>
    <submittedName>
        <fullName evidence="2">Uncharacterized protein</fullName>
    </submittedName>
</protein>
<feature type="compositionally biased region" description="Polar residues" evidence="1">
    <location>
        <begin position="23"/>
        <end position="32"/>
    </location>
</feature>
<organism evidence="2 3">
    <name type="scientific">Coniella lustricola</name>
    <dbReference type="NCBI Taxonomy" id="2025994"/>
    <lineage>
        <taxon>Eukaryota</taxon>
        <taxon>Fungi</taxon>
        <taxon>Dikarya</taxon>
        <taxon>Ascomycota</taxon>
        <taxon>Pezizomycotina</taxon>
        <taxon>Sordariomycetes</taxon>
        <taxon>Sordariomycetidae</taxon>
        <taxon>Diaporthales</taxon>
        <taxon>Schizoparmaceae</taxon>
        <taxon>Coniella</taxon>
    </lineage>
</organism>